<keyword evidence="2" id="KW-1185">Reference proteome</keyword>
<comment type="caution">
    <text evidence="1">The sequence shown here is derived from an EMBL/GenBank/DDBJ whole genome shotgun (WGS) entry which is preliminary data.</text>
</comment>
<dbReference type="Proteomes" id="UP001281761">
    <property type="component" value="Unassembled WGS sequence"/>
</dbReference>
<name>A0ABQ9X914_9EUKA</name>
<evidence type="ECO:0000313" key="2">
    <source>
        <dbReference type="Proteomes" id="UP001281761"/>
    </source>
</evidence>
<dbReference type="InterPro" id="IPR032675">
    <property type="entry name" value="LRR_dom_sf"/>
</dbReference>
<gene>
    <name evidence="1" type="ORF">BLNAU_17204</name>
</gene>
<dbReference type="Gene3D" id="3.80.10.10">
    <property type="entry name" value="Ribonuclease Inhibitor"/>
    <property type="match status" value="1"/>
</dbReference>
<organism evidence="1 2">
    <name type="scientific">Blattamonas nauphoetae</name>
    <dbReference type="NCBI Taxonomy" id="2049346"/>
    <lineage>
        <taxon>Eukaryota</taxon>
        <taxon>Metamonada</taxon>
        <taxon>Preaxostyla</taxon>
        <taxon>Oxymonadida</taxon>
        <taxon>Blattamonas</taxon>
    </lineage>
</organism>
<dbReference type="EMBL" id="JARBJD010000189">
    <property type="protein sequence ID" value="KAK2947879.1"/>
    <property type="molecule type" value="Genomic_DNA"/>
</dbReference>
<proteinExistence type="predicted"/>
<sequence length="565" mass="64027">MRICFERMFSRILVVDGIAHLPTGLFPLRNLETSDSSFNSLVIIRPLISQRTSLVIIYFGSNEIKAVPSELFRLPTLPLCSSHHTKCPPSHQLPRSPNPELSLGFVVSLRMSMMSETIRNMETSSCCTLSSGVPFLCVELADLCASASLAISELNTLSLVGNGIWELPFSFFLSLPNLRRVELSLSELTPTINRNILASQQTHWHWPLLFRVRLVCVNPPAQNDCSEVSLLFVSFVDCSLFLNWNEGRLESDGEVAAVFRSLVATLKLQPTVDDSLEGKAAKFLKYMRPYNIKSTTAFLHSFASNSDKSLNIFIQSIVVLISSLNQTITTTAILMLSSLMEECSIPNRFALIKVDLIPHLINTLNPPSLSIAETVDIHTCLMKIIRNSLWLTTTDGLEILENEDRNEQLAVREIIFKQALFPSEKYICHLCMNRFSIVDETQSEIFLMLLTVLLQICPYHQPTMDIVLNMPVFLTIPSCLTFFENDLSIWRFVSSMFYAQRELNKTRGEVQQMWKTVHRMLRMEGSEDVMEEKSLNDRKDYVGRVIVADSIRLISLLGMNIPEQE</sequence>
<reference evidence="1 2" key="1">
    <citation type="journal article" date="2022" name="bioRxiv">
        <title>Genomics of Preaxostyla Flagellates Illuminates Evolutionary Transitions and the Path Towards Mitochondrial Loss.</title>
        <authorList>
            <person name="Novak L.V.F."/>
            <person name="Treitli S.C."/>
            <person name="Pyrih J."/>
            <person name="Halakuc P."/>
            <person name="Pipaliya S.V."/>
            <person name="Vacek V."/>
            <person name="Brzon O."/>
            <person name="Soukal P."/>
            <person name="Eme L."/>
            <person name="Dacks J.B."/>
            <person name="Karnkowska A."/>
            <person name="Elias M."/>
            <person name="Hampl V."/>
        </authorList>
    </citation>
    <scope>NUCLEOTIDE SEQUENCE [LARGE SCALE GENOMIC DNA]</scope>
    <source>
        <strain evidence="1">NAU3</strain>
        <tissue evidence="1">Gut</tissue>
    </source>
</reference>
<accession>A0ABQ9X914</accession>
<evidence type="ECO:0000313" key="1">
    <source>
        <dbReference type="EMBL" id="KAK2947879.1"/>
    </source>
</evidence>
<protein>
    <submittedName>
        <fullName evidence="1">Uncharacterized protein</fullName>
    </submittedName>
</protein>